<organism evidence="1 2">
    <name type="scientific">Cichorium intybus</name>
    <name type="common">Chicory</name>
    <dbReference type="NCBI Taxonomy" id="13427"/>
    <lineage>
        <taxon>Eukaryota</taxon>
        <taxon>Viridiplantae</taxon>
        <taxon>Streptophyta</taxon>
        <taxon>Embryophyta</taxon>
        <taxon>Tracheophyta</taxon>
        <taxon>Spermatophyta</taxon>
        <taxon>Magnoliopsida</taxon>
        <taxon>eudicotyledons</taxon>
        <taxon>Gunneridae</taxon>
        <taxon>Pentapetalae</taxon>
        <taxon>asterids</taxon>
        <taxon>campanulids</taxon>
        <taxon>Asterales</taxon>
        <taxon>Asteraceae</taxon>
        <taxon>Cichorioideae</taxon>
        <taxon>Cichorieae</taxon>
        <taxon>Cichoriinae</taxon>
        <taxon>Cichorium</taxon>
    </lineage>
</organism>
<dbReference type="EMBL" id="CM042009">
    <property type="protein sequence ID" value="KAI3790389.1"/>
    <property type="molecule type" value="Genomic_DNA"/>
</dbReference>
<sequence>MEFGNKVFTGHINRRPSSSSYSNYTNFSDHALEEGLWGGRTVGGGHGGSEILRELEKKRIREEILAEERVLAAGVRREYMMDRDMRGMQSGSGGEFPSSSSFMLGHLDSYHDRFQPRILHGQSYAPTDTRAAMLLNDDYGGSRRQPGDILSLVDRRTLMPLQEYGGSRRQPDEYLGMEEAPRPKIKEIITFIPKVAENGITDMGKPNVPILSGAKRKQPPPSSPAAGGPTDISSGSKKKTNEWSCAICEVSATSERGLQEHVAGKKHQTKMADLKASHTGKTEKKSVTKNTPESVQLDSNEDKKPEGECSGQKFRFWCRMCKTGASNKKEINIHKKGVTHLKNQLNRAQKSRRKAGGRSGRI</sequence>
<evidence type="ECO:0000313" key="2">
    <source>
        <dbReference type="Proteomes" id="UP001055811"/>
    </source>
</evidence>
<evidence type="ECO:0000313" key="1">
    <source>
        <dbReference type="EMBL" id="KAI3790389.1"/>
    </source>
</evidence>
<accession>A0ACB9H3F5</accession>
<name>A0ACB9H3F5_CICIN</name>
<proteinExistence type="predicted"/>
<comment type="caution">
    <text evidence="1">The sequence shown here is derived from an EMBL/GenBank/DDBJ whole genome shotgun (WGS) entry which is preliminary data.</text>
</comment>
<keyword evidence="2" id="KW-1185">Reference proteome</keyword>
<reference evidence="2" key="1">
    <citation type="journal article" date="2022" name="Mol. Ecol. Resour.">
        <title>The genomes of chicory, endive, great burdock and yacon provide insights into Asteraceae palaeo-polyploidization history and plant inulin production.</title>
        <authorList>
            <person name="Fan W."/>
            <person name="Wang S."/>
            <person name="Wang H."/>
            <person name="Wang A."/>
            <person name="Jiang F."/>
            <person name="Liu H."/>
            <person name="Zhao H."/>
            <person name="Xu D."/>
            <person name="Zhang Y."/>
        </authorList>
    </citation>
    <scope>NUCLEOTIDE SEQUENCE [LARGE SCALE GENOMIC DNA]</scope>
    <source>
        <strain evidence="2">cv. Punajuju</strain>
    </source>
</reference>
<dbReference type="Proteomes" id="UP001055811">
    <property type="component" value="Linkage Group LG01"/>
</dbReference>
<protein>
    <submittedName>
        <fullName evidence="1">Uncharacterized protein</fullName>
    </submittedName>
</protein>
<reference evidence="1 2" key="2">
    <citation type="journal article" date="2022" name="Mol. Ecol. Resour.">
        <title>The genomes of chicory, endive, great burdock and yacon provide insights into Asteraceae paleo-polyploidization history and plant inulin production.</title>
        <authorList>
            <person name="Fan W."/>
            <person name="Wang S."/>
            <person name="Wang H."/>
            <person name="Wang A."/>
            <person name="Jiang F."/>
            <person name="Liu H."/>
            <person name="Zhao H."/>
            <person name="Xu D."/>
            <person name="Zhang Y."/>
        </authorList>
    </citation>
    <scope>NUCLEOTIDE SEQUENCE [LARGE SCALE GENOMIC DNA]</scope>
    <source>
        <strain evidence="2">cv. Punajuju</strain>
        <tissue evidence="1">Leaves</tissue>
    </source>
</reference>
<gene>
    <name evidence="1" type="ORF">L2E82_03390</name>
</gene>